<keyword evidence="11 15" id="KW-0482">Metalloprotease</keyword>
<evidence type="ECO:0000256" key="13">
    <source>
        <dbReference type="ARBA" id="ARBA00025208"/>
    </source>
</evidence>
<dbReference type="EMBL" id="ML121528">
    <property type="protein sequence ID" value="RPB29113.1"/>
    <property type="molecule type" value="Genomic_DNA"/>
</dbReference>
<comment type="subcellular location">
    <subcellularLocation>
        <location evidence="2">Mitochondrion matrix</location>
    </subcellularLocation>
</comment>
<name>A0A3N4M1S9_9PEZI</name>
<keyword evidence="6 15" id="KW-0645">Protease</keyword>
<dbReference type="EC" id="3.4.24.59" evidence="4"/>
<keyword evidence="9 15" id="KW-0862">Zinc</keyword>
<evidence type="ECO:0000256" key="4">
    <source>
        <dbReference type="ARBA" id="ARBA00012441"/>
    </source>
</evidence>
<evidence type="ECO:0000256" key="11">
    <source>
        <dbReference type="ARBA" id="ARBA00023049"/>
    </source>
</evidence>
<evidence type="ECO:0000256" key="14">
    <source>
        <dbReference type="ARBA" id="ARBA00032470"/>
    </source>
</evidence>
<dbReference type="GO" id="GO:0046872">
    <property type="term" value="F:metal ion binding"/>
    <property type="evidence" value="ECO:0007669"/>
    <property type="project" value="UniProtKB-UniRule"/>
</dbReference>
<comment type="similarity">
    <text evidence="3 15">Belongs to the peptidase M3 family.</text>
</comment>
<dbReference type="Gene3D" id="3.40.390.10">
    <property type="entry name" value="Collagenase (Catalytic Domain)"/>
    <property type="match status" value="1"/>
</dbReference>
<feature type="non-terminal residue" evidence="17">
    <location>
        <position position="695"/>
    </location>
</feature>
<evidence type="ECO:0000256" key="15">
    <source>
        <dbReference type="RuleBase" id="RU003435"/>
    </source>
</evidence>
<dbReference type="InterPro" id="IPR033851">
    <property type="entry name" value="M3A_MIP"/>
</dbReference>
<dbReference type="AlphaFoldDB" id="A0A3N4M1S9"/>
<evidence type="ECO:0000256" key="5">
    <source>
        <dbReference type="ARBA" id="ARBA00018046"/>
    </source>
</evidence>
<dbReference type="Gene3D" id="1.10.1370.10">
    <property type="entry name" value="Neurolysin, domain 3"/>
    <property type="match status" value="1"/>
</dbReference>
<comment type="cofactor">
    <cofactor evidence="15">
        <name>Zn(2+)</name>
        <dbReference type="ChEBI" id="CHEBI:29105"/>
    </cofactor>
    <text evidence="15">Binds 1 zinc ion.</text>
</comment>
<keyword evidence="18" id="KW-1185">Reference proteome</keyword>
<evidence type="ECO:0000256" key="2">
    <source>
        <dbReference type="ARBA" id="ARBA00004305"/>
    </source>
</evidence>
<evidence type="ECO:0000256" key="8">
    <source>
        <dbReference type="ARBA" id="ARBA00022801"/>
    </source>
</evidence>
<dbReference type="STRING" id="1051890.A0A3N4M1S9"/>
<evidence type="ECO:0000256" key="10">
    <source>
        <dbReference type="ARBA" id="ARBA00022946"/>
    </source>
</evidence>
<dbReference type="GO" id="GO:0006518">
    <property type="term" value="P:peptide metabolic process"/>
    <property type="evidence" value="ECO:0007669"/>
    <property type="project" value="TreeGrafter"/>
</dbReference>
<evidence type="ECO:0000256" key="6">
    <source>
        <dbReference type="ARBA" id="ARBA00022670"/>
    </source>
</evidence>
<evidence type="ECO:0000256" key="12">
    <source>
        <dbReference type="ARBA" id="ARBA00023128"/>
    </source>
</evidence>
<dbReference type="InterPro" id="IPR024079">
    <property type="entry name" value="MetalloPept_cat_dom_sf"/>
</dbReference>
<comment type="catalytic activity">
    <reaction evidence="1">
        <text>Release of an N-terminal octapeptide as second stage of processing of some proteins imported into the mitochondrion.</text>
        <dbReference type="EC" id="3.4.24.59"/>
    </reaction>
</comment>
<dbReference type="InterPro" id="IPR001567">
    <property type="entry name" value="Pept_M3A_M3B_dom"/>
</dbReference>
<protein>
    <recommendedName>
        <fullName evidence="5">Mitochondrial intermediate peptidase</fullName>
        <ecNumber evidence="4">3.4.24.59</ecNumber>
    </recommendedName>
    <alternativeName>
        <fullName evidence="14">Octapeptidyl aminopeptidase</fullName>
    </alternativeName>
</protein>
<dbReference type="FunFam" id="3.40.390.10:FF:000055">
    <property type="entry name" value="Related to mitochondrial intermediate peptidase"/>
    <property type="match status" value="1"/>
</dbReference>
<dbReference type="Pfam" id="PF01432">
    <property type="entry name" value="Peptidase_M3"/>
    <property type="match status" value="1"/>
</dbReference>
<gene>
    <name evidence="17" type="ORF">L211DRAFT_864710</name>
</gene>
<keyword evidence="10" id="KW-0809">Transit peptide</keyword>
<feature type="domain" description="Peptidase M3A/M3B catalytic" evidence="16">
    <location>
        <begin position="253"/>
        <end position="693"/>
    </location>
</feature>
<organism evidence="17 18">
    <name type="scientific">Terfezia boudieri ATCC MYA-4762</name>
    <dbReference type="NCBI Taxonomy" id="1051890"/>
    <lineage>
        <taxon>Eukaryota</taxon>
        <taxon>Fungi</taxon>
        <taxon>Dikarya</taxon>
        <taxon>Ascomycota</taxon>
        <taxon>Pezizomycotina</taxon>
        <taxon>Pezizomycetes</taxon>
        <taxon>Pezizales</taxon>
        <taxon>Pezizaceae</taxon>
        <taxon>Terfezia</taxon>
    </lineage>
</organism>
<sequence length="695" mass="78429">MRCQLSTHPLIPRGQLHKMTRLSGIYSPQIWAQYSPKTKSHTARAGLFKNKHLTSPTGFSIYAQKSLAKAQRLVSKIISADNPEQLRRIVRDLDRLSDLLCRVIDMADFVRATHPKPEIVQAANDAYGIMYEYMNVLNTTDGLYLALKKAIQNKDVVASWSAEEHAVALILYRDFEKSGVMLDERTKRRFVDISNEIAQIGPLFVNGIAPKKSYLTFQSSQLMGMDPMIVRQLTRGGKVTLPTIGMAVNHALRTVEDEGIRKELYLACNTSSDEQIQLLDRLLTLRGELAKLVGHDSYASMALIDKMARSPKSVTTFLTSLASANRPLAQAELDTLSAIKHSQGNPNPLQPWDREFYASKLLHSVRSKRKSSDVLSEFFSLGTVMQGLSRLFQRLYGVRFVPRETIPGETWNDDVRRLDVICENEGHIAVVYCDLFEREGKNPNPAHFTVRCSRRIDPDELDLSEPSEFGPEDDGMASARNPHTGELYQLPTIALICNFTRPPSYNTSQPTLLTFREVTTLFHEMGHAVHSMLGRTALHNVAGTRCPTDFAELPSVLMEHFVKSPPVLQLFARHYESDTPLPISLLTQKLTTDSLLDATETHSQIILALLDQSLHSSHSFSHSFSSSSIFRNLEHKFDILPPPVEETSWQGYFTHLFGYGATYYSYLFDRAIAGRVWEVVFREDPVSREAGGRWR</sequence>
<dbReference type="CDD" id="cd06457">
    <property type="entry name" value="M3A_MIP"/>
    <property type="match status" value="1"/>
</dbReference>
<evidence type="ECO:0000256" key="7">
    <source>
        <dbReference type="ARBA" id="ARBA00022723"/>
    </source>
</evidence>
<dbReference type="Proteomes" id="UP000267821">
    <property type="component" value="Unassembled WGS sequence"/>
</dbReference>
<accession>A0A3N4M1S9</accession>
<dbReference type="OrthoDB" id="17530at2759"/>
<keyword evidence="7 15" id="KW-0479">Metal-binding</keyword>
<evidence type="ECO:0000259" key="16">
    <source>
        <dbReference type="Pfam" id="PF01432"/>
    </source>
</evidence>
<dbReference type="GO" id="GO:0004222">
    <property type="term" value="F:metalloendopeptidase activity"/>
    <property type="evidence" value="ECO:0007669"/>
    <property type="project" value="UniProtKB-EC"/>
</dbReference>
<dbReference type="InterPro" id="IPR045090">
    <property type="entry name" value="Pept_M3A_M3B"/>
</dbReference>
<reference evidence="17 18" key="1">
    <citation type="journal article" date="2018" name="Nat. Ecol. Evol.">
        <title>Pezizomycetes genomes reveal the molecular basis of ectomycorrhizal truffle lifestyle.</title>
        <authorList>
            <person name="Murat C."/>
            <person name="Payen T."/>
            <person name="Noel B."/>
            <person name="Kuo A."/>
            <person name="Morin E."/>
            <person name="Chen J."/>
            <person name="Kohler A."/>
            <person name="Krizsan K."/>
            <person name="Balestrini R."/>
            <person name="Da Silva C."/>
            <person name="Montanini B."/>
            <person name="Hainaut M."/>
            <person name="Levati E."/>
            <person name="Barry K.W."/>
            <person name="Belfiori B."/>
            <person name="Cichocki N."/>
            <person name="Clum A."/>
            <person name="Dockter R.B."/>
            <person name="Fauchery L."/>
            <person name="Guy J."/>
            <person name="Iotti M."/>
            <person name="Le Tacon F."/>
            <person name="Lindquist E.A."/>
            <person name="Lipzen A."/>
            <person name="Malagnac F."/>
            <person name="Mello A."/>
            <person name="Molinier V."/>
            <person name="Miyauchi S."/>
            <person name="Poulain J."/>
            <person name="Riccioni C."/>
            <person name="Rubini A."/>
            <person name="Sitrit Y."/>
            <person name="Splivallo R."/>
            <person name="Traeger S."/>
            <person name="Wang M."/>
            <person name="Zifcakova L."/>
            <person name="Wipf D."/>
            <person name="Zambonelli A."/>
            <person name="Paolocci F."/>
            <person name="Nowrousian M."/>
            <person name="Ottonello S."/>
            <person name="Baldrian P."/>
            <person name="Spatafora J.W."/>
            <person name="Henrissat B."/>
            <person name="Nagy L.G."/>
            <person name="Aury J.M."/>
            <person name="Wincker P."/>
            <person name="Grigoriev I.V."/>
            <person name="Bonfante P."/>
            <person name="Martin F.M."/>
        </authorList>
    </citation>
    <scope>NUCLEOTIDE SEQUENCE [LARGE SCALE GENOMIC DNA]</scope>
    <source>
        <strain evidence="17 18">ATCC MYA-4762</strain>
    </source>
</reference>
<evidence type="ECO:0000313" key="18">
    <source>
        <dbReference type="Proteomes" id="UP000267821"/>
    </source>
</evidence>
<dbReference type="PANTHER" id="PTHR11804:SF79">
    <property type="entry name" value="MITOCHONDRIAL INTERMEDIATE PEPTIDASE"/>
    <property type="match status" value="1"/>
</dbReference>
<dbReference type="FunCoup" id="A0A3N4M1S9">
    <property type="interactions" value="642"/>
</dbReference>
<proteinExistence type="inferred from homology"/>
<evidence type="ECO:0000256" key="3">
    <source>
        <dbReference type="ARBA" id="ARBA00006040"/>
    </source>
</evidence>
<evidence type="ECO:0000256" key="1">
    <source>
        <dbReference type="ARBA" id="ARBA00000436"/>
    </source>
</evidence>
<dbReference type="GO" id="GO:0005759">
    <property type="term" value="C:mitochondrial matrix"/>
    <property type="evidence" value="ECO:0007669"/>
    <property type="project" value="UniProtKB-SubCell"/>
</dbReference>
<evidence type="ECO:0000256" key="9">
    <source>
        <dbReference type="ARBA" id="ARBA00022833"/>
    </source>
</evidence>
<keyword evidence="12" id="KW-0496">Mitochondrion</keyword>
<dbReference type="PANTHER" id="PTHR11804">
    <property type="entry name" value="PROTEASE M3 THIMET OLIGOPEPTIDASE-RELATED"/>
    <property type="match status" value="1"/>
</dbReference>
<dbReference type="InterPro" id="IPR024077">
    <property type="entry name" value="Neurolysin/TOP_dom2"/>
</dbReference>
<dbReference type="InParanoid" id="A0A3N4M1S9"/>
<dbReference type="SUPFAM" id="SSF55486">
    <property type="entry name" value="Metalloproteases ('zincins'), catalytic domain"/>
    <property type="match status" value="1"/>
</dbReference>
<comment type="function">
    <text evidence="13">Cleaves proteins, imported into the mitochondrion, to their mature size. While most mitochondrial precursor proteins are processed to the mature form in one step by mitochondrial processing peptidase (MPP), the sequential cleavage by MIP of an octapeptide after initial processing by MPP is a required step for a subgroup of nuclear-encoded precursor proteins destined for the matrix or the inner membrane.</text>
</comment>
<keyword evidence="8 15" id="KW-0378">Hydrolase</keyword>
<dbReference type="GO" id="GO:0006627">
    <property type="term" value="P:protein processing involved in protein targeting to mitochondrion"/>
    <property type="evidence" value="ECO:0007669"/>
    <property type="project" value="TreeGrafter"/>
</dbReference>
<evidence type="ECO:0000313" key="17">
    <source>
        <dbReference type="EMBL" id="RPB29113.1"/>
    </source>
</evidence>